<dbReference type="EMBL" id="BMRJ01000002">
    <property type="protein sequence ID" value="GGR30028.1"/>
    <property type="molecule type" value="Genomic_DNA"/>
</dbReference>
<sequence length="338" mass="35218">MTAPERGQATILDVARLAGVSRTTVSRVLNEPERVTADTLAKVRAAADRLNFVPSAAARSLRNGRTGTIALLVGDVSQPFHGGLAKTISHEADDLGYSVMLYDLAHSETRLRRVLEKLPKQGVDAVVLATADALVEPETLQALDVLHEHGIPVLTTVDRDDARHALSLGFDYREPARAATSAMAGSGHGPVALLVGTGIGPLGRQLVAGYLDALSPGAPELVVETPYDFDGAQAAAAALLDRASVGGILAATVPMAIGAIRAAEARGLRVPDDLVVLSGEEVPLAAQVRPAITTLSAAAERNGHAIMRLLADALAGRDAPRPPLEAELVVRESFVPAR</sequence>
<evidence type="ECO:0000256" key="1">
    <source>
        <dbReference type="ARBA" id="ARBA00023015"/>
    </source>
</evidence>
<evidence type="ECO:0000256" key="2">
    <source>
        <dbReference type="ARBA" id="ARBA00023125"/>
    </source>
</evidence>
<keyword evidence="6" id="KW-1185">Reference proteome</keyword>
<keyword evidence="3" id="KW-0804">Transcription</keyword>
<dbReference type="GO" id="GO:0000976">
    <property type="term" value="F:transcription cis-regulatory region binding"/>
    <property type="evidence" value="ECO:0007669"/>
    <property type="project" value="TreeGrafter"/>
</dbReference>
<dbReference type="PRINTS" id="PR00036">
    <property type="entry name" value="HTHLACI"/>
</dbReference>
<name>A0A918FCA7_AGRME</name>
<reference evidence="5" key="1">
    <citation type="journal article" date="2014" name="Int. J. Syst. Evol. Microbiol.">
        <title>Complete genome sequence of Corynebacterium casei LMG S-19264T (=DSM 44701T), isolated from a smear-ripened cheese.</title>
        <authorList>
            <consortium name="US DOE Joint Genome Institute (JGI-PGF)"/>
            <person name="Walter F."/>
            <person name="Albersmeier A."/>
            <person name="Kalinowski J."/>
            <person name="Ruckert C."/>
        </authorList>
    </citation>
    <scope>NUCLEOTIDE SEQUENCE</scope>
    <source>
        <strain evidence="5">JCM 3346</strain>
    </source>
</reference>
<dbReference type="GO" id="GO:0003700">
    <property type="term" value="F:DNA-binding transcription factor activity"/>
    <property type="evidence" value="ECO:0007669"/>
    <property type="project" value="TreeGrafter"/>
</dbReference>
<dbReference type="Gene3D" id="1.10.260.40">
    <property type="entry name" value="lambda repressor-like DNA-binding domains"/>
    <property type="match status" value="1"/>
</dbReference>
<feature type="domain" description="HTH lacI-type" evidence="4">
    <location>
        <begin position="9"/>
        <end position="63"/>
    </location>
</feature>
<dbReference type="Proteomes" id="UP000610303">
    <property type="component" value="Unassembled WGS sequence"/>
</dbReference>
<dbReference type="CDD" id="cd06267">
    <property type="entry name" value="PBP1_LacI_sugar_binding-like"/>
    <property type="match status" value="1"/>
</dbReference>
<keyword evidence="2" id="KW-0238">DNA-binding</keyword>
<dbReference type="PROSITE" id="PS50932">
    <property type="entry name" value="HTH_LACI_2"/>
    <property type="match status" value="1"/>
</dbReference>
<evidence type="ECO:0000259" key="4">
    <source>
        <dbReference type="PROSITE" id="PS50932"/>
    </source>
</evidence>
<evidence type="ECO:0000313" key="6">
    <source>
        <dbReference type="Proteomes" id="UP000610303"/>
    </source>
</evidence>
<protein>
    <submittedName>
        <fullName evidence="5">LacI family transcriptional regulator</fullName>
    </submittedName>
</protein>
<dbReference type="PANTHER" id="PTHR30146:SF138">
    <property type="entry name" value="TRANSCRIPTIONAL REGULATORY PROTEIN"/>
    <property type="match status" value="1"/>
</dbReference>
<dbReference type="PROSITE" id="PS00356">
    <property type="entry name" value="HTH_LACI_1"/>
    <property type="match status" value="1"/>
</dbReference>
<organism evidence="5 6">
    <name type="scientific">Agromyces mediolanus</name>
    <name type="common">Corynebacterium mediolanum</name>
    <dbReference type="NCBI Taxonomy" id="41986"/>
    <lineage>
        <taxon>Bacteria</taxon>
        <taxon>Bacillati</taxon>
        <taxon>Actinomycetota</taxon>
        <taxon>Actinomycetes</taxon>
        <taxon>Micrococcales</taxon>
        <taxon>Microbacteriaceae</taxon>
        <taxon>Agromyces</taxon>
    </lineage>
</organism>
<dbReference type="CDD" id="cd01392">
    <property type="entry name" value="HTH_LacI"/>
    <property type="match status" value="1"/>
</dbReference>
<proteinExistence type="predicted"/>
<dbReference type="InterPro" id="IPR010982">
    <property type="entry name" value="Lambda_DNA-bd_dom_sf"/>
</dbReference>
<reference evidence="5" key="2">
    <citation type="submission" date="2020-09" db="EMBL/GenBank/DDBJ databases">
        <authorList>
            <person name="Sun Q."/>
            <person name="Ohkuma M."/>
        </authorList>
    </citation>
    <scope>NUCLEOTIDE SEQUENCE</scope>
    <source>
        <strain evidence="5">JCM 3346</strain>
    </source>
</reference>
<dbReference type="InterPro" id="IPR028082">
    <property type="entry name" value="Peripla_BP_I"/>
</dbReference>
<comment type="caution">
    <text evidence="5">The sequence shown here is derived from an EMBL/GenBank/DDBJ whole genome shotgun (WGS) entry which is preliminary data.</text>
</comment>
<dbReference type="RefSeq" id="WP_189085688.1">
    <property type="nucleotide sequence ID" value="NZ_BMRJ01000002.1"/>
</dbReference>
<dbReference type="InterPro" id="IPR000843">
    <property type="entry name" value="HTH_LacI"/>
</dbReference>
<dbReference type="Pfam" id="PF00356">
    <property type="entry name" value="LacI"/>
    <property type="match status" value="1"/>
</dbReference>
<dbReference type="Pfam" id="PF13377">
    <property type="entry name" value="Peripla_BP_3"/>
    <property type="match status" value="1"/>
</dbReference>
<dbReference type="InterPro" id="IPR046335">
    <property type="entry name" value="LacI/GalR-like_sensor"/>
</dbReference>
<gene>
    <name evidence="5" type="primary">cytR</name>
    <name evidence="5" type="ORF">GCM10010196_25090</name>
</gene>
<keyword evidence="1" id="KW-0805">Transcription regulation</keyword>
<evidence type="ECO:0000313" key="5">
    <source>
        <dbReference type="EMBL" id="GGR30028.1"/>
    </source>
</evidence>
<dbReference type="Gene3D" id="3.40.50.2300">
    <property type="match status" value="2"/>
</dbReference>
<accession>A0A918FCA7</accession>
<dbReference type="PANTHER" id="PTHR30146">
    <property type="entry name" value="LACI-RELATED TRANSCRIPTIONAL REPRESSOR"/>
    <property type="match status" value="1"/>
</dbReference>
<dbReference type="SMART" id="SM00354">
    <property type="entry name" value="HTH_LACI"/>
    <property type="match status" value="1"/>
</dbReference>
<dbReference type="AlphaFoldDB" id="A0A918FCA7"/>
<evidence type="ECO:0000256" key="3">
    <source>
        <dbReference type="ARBA" id="ARBA00023163"/>
    </source>
</evidence>
<dbReference type="SUPFAM" id="SSF47413">
    <property type="entry name" value="lambda repressor-like DNA-binding domains"/>
    <property type="match status" value="1"/>
</dbReference>
<dbReference type="SUPFAM" id="SSF53822">
    <property type="entry name" value="Periplasmic binding protein-like I"/>
    <property type="match status" value="1"/>
</dbReference>